<dbReference type="Gene3D" id="3.40.50.720">
    <property type="entry name" value="NAD(P)-binding Rossmann-like Domain"/>
    <property type="match status" value="1"/>
</dbReference>
<evidence type="ECO:0000256" key="1">
    <source>
        <dbReference type="ARBA" id="ARBA00006484"/>
    </source>
</evidence>
<dbReference type="Pfam" id="PF00106">
    <property type="entry name" value="adh_short"/>
    <property type="match status" value="1"/>
</dbReference>
<sequence length="317" mass="34165">MGPILQRCSFASRTLGNARFRHRPPKIPRVETQVGLANLYSRVPFAANKSYLVPVSDRPELDARMIPTPDLTDRVALVTGASRGIGYHIAKQMAAAGAHVVAVARTVGGLEELDDEIKAENARTGKGEATLVPLDLTDMAGIDRLGGAIHERWKKLDILVANAGILGVIAPIGHVEAKVFEKVMAVNVTATWRLIRSVDPLLRLSDAGRAIIMSSGAAHSANAFWAPYAASKAAVEALARSWADETKNLPLRINCVNPGGTRTAMRAQAFPGENPETLPTPAEIAARIIPLASPSLTETGLRYEARQERFVTYRMPE</sequence>
<dbReference type="PANTHER" id="PTHR44196:SF1">
    <property type="entry name" value="DEHYDROGENASE_REDUCTASE SDR FAMILY MEMBER 7B"/>
    <property type="match status" value="1"/>
</dbReference>
<reference evidence="5 6" key="1">
    <citation type="journal article" date="2012" name="J. Bacteriol.">
        <title>Draft Genome Sequence of Mesorhizobium alhagi CCNWXJ12-2T, a Novel Salt-Resistant Species Isolated from the Desert of Northwestern China.</title>
        <authorList>
            <person name="Zhou M."/>
            <person name="Chen W."/>
            <person name="Chen H."/>
            <person name="Wei G."/>
        </authorList>
    </citation>
    <scope>NUCLEOTIDE SEQUENCE [LARGE SCALE GENOMIC DNA]</scope>
    <source>
        <strain evidence="5 6">CCNWXJ12-2</strain>
    </source>
</reference>
<dbReference type="InterPro" id="IPR057326">
    <property type="entry name" value="KR_dom"/>
</dbReference>
<dbReference type="SUPFAM" id="SSF51735">
    <property type="entry name" value="NAD(P)-binding Rossmann-fold domains"/>
    <property type="match status" value="1"/>
</dbReference>
<dbReference type="PATRIC" id="fig|1107882.3.peg.2386"/>
<dbReference type="GO" id="GO:0016020">
    <property type="term" value="C:membrane"/>
    <property type="evidence" value="ECO:0007669"/>
    <property type="project" value="TreeGrafter"/>
</dbReference>
<comment type="similarity">
    <text evidence="1 3">Belongs to the short-chain dehydrogenases/reductases (SDR) family.</text>
</comment>
<dbReference type="GO" id="GO:0016491">
    <property type="term" value="F:oxidoreductase activity"/>
    <property type="evidence" value="ECO:0007669"/>
    <property type="project" value="UniProtKB-KW"/>
</dbReference>
<evidence type="ECO:0000256" key="2">
    <source>
        <dbReference type="ARBA" id="ARBA00023002"/>
    </source>
</evidence>
<keyword evidence="2" id="KW-0560">Oxidoreductase</keyword>
<evidence type="ECO:0000256" key="3">
    <source>
        <dbReference type="RuleBase" id="RU000363"/>
    </source>
</evidence>
<dbReference type="PRINTS" id="PR00081">
    <property type="entry name" value="GDHRDH"/>
</dbReference>
<evidence type="ECO:0000313" key="5">
    <source>
        <dbReference type="EMBL" id="EHK56983.1"/>
    </source>
</evidence>
<evidence type="ECO:0000259" key="4">
    <source>
        <dbReference type="SMART" id="SM00822"/>
    </source>
</evidence>
<dbReference type="PANTHER" id="PTHR44196">
    <property type="entry name" value="DEHYDROGENASE/REDUCTASE SDR FAMILY MEMBER 7B"/>
    <property type="match status" value="1"/>
</dbReference>
<dbReference type="AlphaFoldDB" id="H0HQK6"/>
<dbReference type="EMBL" id="AHAM01000094">
    <property type="protein sequence ID" value="EHK56983.1"/>
    <property type="molecule type" value="Genomic_DNA"/>
</dbReference>
<gene>
    <name evidence="5" type="ORF">MAXJ12_12182</name>
</gene>
<dbReference type="InterPro" id="IPR036291">
    <property type="entry name" value="NAD(P)-bd_dom_sf"/>
</dbReference>
<protein>
    <submittedName>
        <fullName evidence="5">Short-chain dehydrogenase/reductase SDR</fullName>
    </submittedName>
</protein>
<feature type="domain" description="Ketoreductase" evidence="4">
    <location>
        <begin position="74"/>
        <end position="252"/>
    </location>
</feature>
<dbReference type="SMART" id="SM00822">
    <property type="entry name" value="PKS_KR"/>
    <property type="match status" value="1"/>
</dbReference>
<name>H0HQK6_9HYPH</name>
<dbReference type="PROSITE" id="PS00061">
    <property type="entry name" value="ADH_SHORT"/>
    <property type="match status" value="1"/>
</dbReference>
<dbReference type="PRINTS" id="PR00080">
    <property type="entry name" value="SDRFAMILY"/>
</dbReference>
<evidence type="ECO:0000313" key="6">
    <source>
        <dbReference type="Proteomes" id="UP000003250"/>
    </source>
</evidence>
<dbReference type="InterPro" id="IPR002347">
    <property type="entry name" value="SDR_fam"/>
</dbReference>
<accession>H0HQK6</accession>
<dbReference type="InterPro" id="IPR020904">
    <property type="entry name" value="Sc_DH/Rdtase_CS"/>
</dbReference>
<dbReference type="CDD" id="cd05233">
    <property type="entry name" value="SDR_c"/>
    <property type="match status" value="1"/>
</dbReference>
<dbReference type="Proteomes" id="UP000003250">
    <property type="component" value="Unassembled WGS sequence"/>
</dbReference>
<proteinExistence type="inferred from homology"/>
<keyword evidence="6" id="KW-1185">Reference proteome</keyword>
<organism evidence="5 6">
    <name type="scientific">Mesorhizobium alhagi CCNWXJ12-2</name>
    <dbReference type="NCBI Taxonomy" id="1107882"/>
    <lineage>
        <taxon>Bacteria</taxon>
        <taxon>Pseudomonadati</taxon>
        <taxon>Pseudomonadota</taxon>
        <taxon>Alphaproteobacteria</taxon>
        <taxon>Hyphomicrobiales</taxon>
        <taxon>Phyllobacteriaceae</taxon>
        <taxon>Allomesorhizobium</taxon>
    </lineage>
</organism>